<accession>A0A7U2EQI3</accession>
<feature type="region of interest" description="Disordered" evidence="1">
    <location>
        <begin position="63"/>
        <end position="90"/>
    </location>
</feature>
<feature type="compositionally biased region" description="Pro residues" evidence="1">
    <location>
        <begin position="304"/>
        <end position="314"/>
    </location>
</feature>
<dbReference type="AlphaFoldDB" id="A0A7U2EQI3"/>
<evidence type="ECO:0000313" key="3">
    <source>
        <dbReference type="Proteomes" id="UP000663193"/>
    </source>
</evidence>
<feature type="compositionally biased region" description="Basic and acidic residues" evidence="1">
    <location>
        <begin position="247"/>
        <end position="292"/>
    </location>
</feature>
<feature type="compositionally biased region" description="Polar residues" evidence="1">
    <location>
        <begin position="232"/>
        <end position="246"/>
    </location>
</feature>
<organism evidence="2 3">
    <name type="scientific">Phaeosphaeria nodorum (strain SN15 / ATCC MYA-4574 / FGSC 10173)</name>
    <name type="common">Glume blotch fungus</name>
    <name type="synonym">Parastagonospora nodorum</name>
    <dbReference type="NCBI Taxonomy" id="321614"/>
    <lineage>
        <taxon>Eukaryota</taxon>
        <taxon>Fungi</taxon>
        <taxon>Dikarya</taxon>
        <taxon>Ascomycota</taxon>
        <taxon>Pezizomycotina</taxon>
        <taxon>Dothideomycetes</taxon>
        <taxon>Pleosporomycetidae</taxon>
        <taxon>Pleosporales</taxon>
        <taxon>Pleosporineae</taxon>
        <taxon>Phaeosphaeriaceae</taxon>
        <taxon>Parastagonospora</taxon>
    </lineage>
</organism>
<evidence type="ECO:0000313" key="2">
    <source>
        <dbReference type="EMBL" id="QRC91196.1"/>
    </source>
</evidence>
<dbReference type="Proteomes" id="UP000663193">
    <property type="component" value="Chromosome 1"/>
</dbReference>
<gene>
    <name evidence="2" type="ORF">JI435_006990</name>
</gene>
<feature type="compositionally biased region" description="Low complexity" evidence="1">
    <location>
        <begin position="220"/>
        <end position="231"/>
    </location>
</feature>
<feature type="region of interest" description="Disordered" evidence="1">
    <location>
        <begin position="155"/>
        <end position="321"/>
    </location>
</feature>
<protein>
    <submittedName>
        <fullName evidence="2">Uncharacterized protein</fullName>
    </submittedName>
</protein>
<evidence type="ECO:0000256" key="1">
    <source>
        <dbReference type="SAM" id="MobiDB-lite"/>
    </source>
</evidence>
<keyword evidence="3" id="KW-1185">Reference proteome</keyword>
<reference evidence="3" key="1">
    <citation type="journal article" date="2021" name="BMC Genomics">
        <title>Chromosome-level genome assembly and manually-curated proteome of model necrotroph Parastagonospora nodorum Sn15 reveals a genome-wide trove of candidate effector homologs, and redundancy of virulence-related functions within an accessory chromosome.</title>
        <authorList>
            <person name="Bertazzoni S."/>
            <person name="Jones D.A.B."/>
            <person name="Phan H.T."/>
            <person name="Tan K.-C."/>
            <person name="Hane J.K."/>
        </authorList>
    </citation>
    <scope>NUCLEOTIDE SEQUENCE [LARGE SCALE GENOMIC DNA]</scope>
    <source>
        <strain evidence="3">SN15 / ATCC MYA-4574 / FGSC 10173)</strain>
    </source>
</reference>
<sequence length="321" mass="34662">MPSAQITAQGGSAPMISNISLSAKDDLNKVPFIKRSVLSLQESHERAKRNNADSKTLRGWTHKIHKARKRDGAESKKGNYVRGKMHPEEKARSVAESTQYHHDSLRAIADDLDVSFNDVKRMSVEERAAHKERVRATGVVQKGTVYKVKERWKGKGIADAPAEPKQKASISPPLPATFPAGGSWQLGGGTFQTDSSRGRKSGVFNTLPAKTGHSAGARESSPMVVSSRGSSDPASQRSSRQGSQKTDSTKAAKRAKEDAAKQAKRAKQEAKDAAKREKEVAKKQKKAAEISKKNTTPGKSIAPKPKPPPKPPGPSAGGRRR</sequence>
<dbReference type="EMBL" id="CP069023">
    <property type="protein sequence ID" value="QRC91196.1"/>
    <property type="molecule type" value="Genomic_DNA"/>
</dbReference>
<proteinExistence type="predicted"/>
<name>A0A7U2EQI3_PHANO</name>
<dbReference type="VEuPathDB" id="FungiDB:JI435_006990"/>